<evidence type="ECO:0000313" key="3">
    <source>
        <dbReference type="Proteomes" id="UP001230268"/>
    </source>
</evidence>
<dbReference type="SMART" id="SM00220">
    <property type="entry name" value="S_TKc"/>
    <property type="match status" value="1"/>
</dbReference>
<comment type="caution">
    <text evidence="2">The sequence shown here is derived from an EMBL/GenBank/DDBJ whole genome shotgun (WGS) entry which is preliminary data.</text>
</comment>
<dbReference type="EMBL" id="JAVEPI010000003">
    <property type="protein sequence ID" value="KAK1442899.1"/>
    <property type="molecule type" value="Genomic_DNA"/>
</dbReference>
<dbReference type="GO" id="GO:0005524">
    <property type="term" value="F:ATP binding"/>
    <property type="evidence" value="ECO:0007669"/>
    <property type="project" value="InterPro"/>
</dbReference>
<keyword evidence="2" id="KW-0418">Kinase</keyword>
<dbReference type="InterPro" id="IPR011009">
    <property type="entry name" value="Kinase-like_dom_sf"/>
</dbReference>
<dbReference type="Proteomes" id="UP001230268">
    <property type="component" value="Unassembled WGS sequence"/>
</dbReference>
<dbReference type="Pfam" id="PF00069">
    <property type="entry name" value="Pkinase"/>
    <property type="match status" value="2"/>
</dbReference>
<dbReference type="Gene3D" id="1.10.510.10">
    <property type="entry name" value="Transferase(Phosphotransferase) domain 1"/>
    <property type="match status" value="2"/>
</dbReference>
<proteinExistence type="predicted"/>
<evidence type="ECO:0000259" key="1">
    <source>
        <dbReference type="PROSITE" id="PS50011"/>
    </source>
</evidence>
<gene>
    <name evidence="2" type="ORF">BgAZ_304170</name>
</gene>
<dbReference type="AlphaFoldDB" id="A0AAD8LLA4"/>
<keyword evidence="3" id="KW-1185">Reference proteome</keyword>
<sequence>MVERDFVLQLAKRVESFGVKVFTKCVYWKPVKILSSAVFRGEGEKSPPSGLRKLDIFPLADESIVVGRAINQYFVQFQLTRSNYCTIWVCFDVLSNKFCCLKEYNINSCRKERSIRFNGTEIEVVTVLDKVVDEIIYHSSVTNIPGVAKLIEVILSKENGTIYMVMEYYPSQLLYYNTRHDTYQAPFMINHENECFTHGGCYRLYLYKEKWAKVIMKDLLNTVRSLHSVGIIHKDLKPENIFLTSTSSSMYDDIHVPMVYDQESIASSLESSTDKADSLNAEEVNLVKKFMINCIKPSECEVQVEQSVPKHFPYQLHHELFPYFVSWNECKVVCDVVTDCLDVKGVVKVGKSAIDFARDLVQFLHTSSSTVLDYFVCGEPSSLTYERNPLFLSVLEAFEHSMDAIKSSDNTRIPHDLTGFCPSAVISDFGVSTLGERCPDGGSDLLIYDSEGTTAFTSPECLKHIEGGTPGEKRDVYSLGVVLYTMIYGQTPYKGNGSIMLLLNMLQSPLFFPEYRETSNDLRDLLLNMLDKDCHARCDAETALKHPWFSRSSYLD</sequence>
<feature type="domain" description="Protein kinase" evidence="1">
    <location>
        <begin position="73"/>
        <end position="549"/>
    </location>
</feature>
<protein>
    <submittedName>
        <fullName evidence="2">Protein kinase-like protein</fullName>
    </submittedName>
</protein>
<dbReference type="SUPFAM" id="SSF56112">
    <property type="entry name" value="Protein kinase-like (PK-like)"/>
    <property type="match status" value="1"/>
</dbReference>
<dbReference type="GO" id="GO:0004672">
    <property type="term" value="F:protein kinase activity"/>
    <property type="evidence" value="ECO:0007669"/>
    <property type="project" value="InterPro"/>
</dbReference>
<name>A0AAD8LLA4_BABGI</name>
<keyword evidence="2" id="KW-0808">Transferase</keyword>
<dbReference type="InterPro" id="IPR000719">
    <property type="entry name" value="Prot_kinase_dom"/>
</dbReference>
<dbReference type="PROSITE" id="PS00108">
    <property type="entry name" value="PROTEIN_KINASE_ST"/>
    <property type="match status" value="1"/>
</dbReference>
<evidence type="ECO:0000313" key="2">
    <source>
        <dbReference type="EMBL" id="KAK1442899.1"/>
    </source>
</evidence>
<dbReference type="PANTHER" id="PTHR44167:SF24">
    <property type="entry name" value="SERINE_THREONINE-PROTEIN KINASE CHK2"/>
    <property type="match status" value="1"/>
</dbReference>
<reference evidence="2" key="1">
    <citation type="submission" date="2023-08" db="EMBL/GenBank/DDBJ databases">
        <title>Draft sequence of the Babesia gibsoni genome.</title>
        <authorList>
            <person name="Yamagishi J.Y."/>
            <person name="Xuan X.X."/>
        </authorList>
    </citation>
    <scope>NUCLEOTIDE SEQUENCE</scope>
    <source>
        <strain evidence="2">Azabu</strain>
    </source>
</reference>
<accession>A0AAD8LLA4</accession>
<dbReference type="InterPro" id="IPR008271">
    <property type="entry name" value="Ser/Thr_kinase_AS"/>
</dbReference>
<dbReference type="Gene3D" id="3.30.200.20">
    <property type="entry name" value="Phosphorylase Kinase, domain 1"/>
    <property type="match status" value="1"/>
</dbReference>
<organism evidence="2 3">
    <name type="scientific">Babesia gibsoni</name>
    <dbReference type="NCBI Taxonomy" id="33632"/>
    <lineage>
        <taxon>Eukaryota</taxon>
        <taxon>Sar</taxon>
        <taxon>Alveolata</taxon>
        <taxon>Apicomplexa</taxon>
        <taxon>Aconoidasida</taxon>
        <taxon>Piroplasmida</taxon>
        <taxon>Babesiidae</taxon>
        <taxon>Babesia</taxon>
    </lineage>
</organism>
<dbReference type="PROSITE" id="PS50011">
    <property type="entry name" value="PROTEIN_KINASE_DOM"/>
    <property type="match status" value="1"/>
</dbReference>
<dbReference type="PANTHER" id="PTHR44167">
    <property type="entry name" value="OVARIAN-SPECIFIC SERINE/THREONINE-PROTEIN KINASE LOK-RELATED"/>
    <property type="match status" value="1"/>
</dbReference>